<dbReference type="InterPro" id="IPR036881">
    <property type="entry name" value="Glyco_hydro_3_C_sf"/>
</dbReference>
<dbReference type="Pfam" id="PF01915">
    <property type="entry name" value="Glyco_hydro_3_C"/>
    <property type="match status" value="1"/>
</dbReference>
<keyword evidence="2 5" id="KW-0378">Hydrolase</keyword>
<dbReference type="GO" id="GO:0008422">
    <property type="term" value="F:beta-glucosidase activity"/>
    <property type="evidence" value="ECO:0007669"/>
    <property type="project" value="UniProtKB-ARBA"/>
</dbReference>
<dbReference type="InterPro" id="IPR013783">
    <property type="entry name" value="Ig-like_fold"/>
</dbReference>
<dbReference type="Gene3D" id="2.60.40.10">
    <property type="entry name" value="Immunoglobulins"/>
    <property type="match status" value="1"/>
</dbReference>
<evidence type="ECO:0000256" key="3">
    <source>
        <dbReference type="SAM" id="MobiDB-lite"/>
    </source>
</evidence>
<reference evidence="5" key="1">
    <citation type="journal article" date="2014" name="Int. J. Syst. Evol. Microbiol.">
        <title>Complete genome sequence of Corynebacterium casei LMG S-19264T (=DSM 44701T), isolated from a smear-ripened cheese.</title>
        <authorList>
            <consortium name="US DOE Joint Genome Institute (JGI-PGF)"/>
            <person name="Walter F."/>
            <person name="Albersmeier A."/>
            <person name="Kalinowski J."/>
            <person name="Ruckert C."/>
        </authorList>
    </citation>
    <scope>NUCLEOTIDE SEQUENCE</scope>
    <source>
        <strain evidence="5">CGMCC 1.15448</strain>
    </source>
</reference>
<accession>A0A8J2UC57</accession>
<dbReference type="SUPFAM" id="SSF52279">
    <property type="entry name" value="Beta-D-glucan exohydrolase, C-terminal domain"/>
    <property type="match status" value="1"/>
</dbReference>
<dbReference type="EMBL" id="BMJC01000002">
    <property type="protein sequence ID" value="GGA97211.1"/>
    <property type="molecule type" value="Genomic_DNA"/>
</dbReference>
<dbReference type="Proteomes" id="UP000607559">
    <property type="component" value="Unassembled WGS sequence"/>
</dbReference>
<dbReference type="InterPro" id="IPR036962">
    <property type="entry name" value="Glyco_hydro_3_N_sf"/>
</dbReference>
<dbReference type="Pfam" id="PF00933">
    <property type="entry name" value="Glyco_hydro_3"/>
    <property type="match status" value="1"/>
</dbReference>
<dbReference type="SMART" id="SM01217">
    <property type="entry name" value="Fn3_like"/>
    <property type="match status" value="1"/>
</dbReference>
<dbReference type="InterPro" id="IPR001764">
    <property type="entry name" value="Glyco_hydro_3_N"/>
</dbReference>
<organism evidence="5 6">
    <name type="scientific">Puia dinghuensis</name>
    <dbReference type="NCBI Taxonomy" id="1792502"/>
    <lineage>
        <taxon>Bacteria</taxon>
        <taxon>Pseudomonadati</taxon>
        <taxon>Bacteroidota</taxon>
        <taxon>Chitinophagia</taxon>
        <taxon>Chitinophagales</taxon>
        <taxon>Chitinophagaceae</taxon>
        <taxon>Puia</taxon>
    </lineage>
</organism>
<dbReference type="PANTHER" id="PTHR42715">
    <property type="entry name" value="BETA-GLUCOSIDASE"/>
    <property type="match status" value="1"/>
</dbReference>
<evidence type="ECO:0000256" key="1">
    <source>
        <dbReference type="ARBA" id="ARBA00005336"/>
    </source>
</evidence>
<dbReference type="AlphaFoldDB" id="A0A8J2UC57"/>
<dbReference type="Pfam" id="PF14310">
    <property type="entry name" value="Fn3-like"/>
    <property type="match status" value="1"/>
</dbReference>
<dbReference type="InterPro" id="IPR050288">
    <property type="entry name" value="Cellulose_deg_GH3"/>
</dbReference>
<dbReference type="FunFam" id="2.60.40.10:FF:000495">
    <property type="entry name" value="Periplasmic beta-glucosidase"/>
    <property type="match status" value="1"/>
</dbReference>
<evidence type="ECO:0000256" key="2">
    <source>
        <dbReference type="ARBA" id="ARBA00022801"/>
    </source>
</evidence>
<dbReference type="GO" id="GO:0005975">
    <property type="term" value="P:carbohydrate metabolic process"/>
    <property type="evidence" value="ECO:0007669"/>
    <property type="project" value="InterPro"/>
</dbReference>
<name>A0A8J2UC57_9BACT</name>
<dbReference type="InterPro" id="IPR026891">
    <property type="entry name" value="Fn3-like"/>
</dbReference>
<reference evidence="5" key="2">
    <citation type="submission" date="2020-09" db="EMBL/GenBank/DDBJ databases">
        <authorList>
            <person name="Sun Q."/>
            <person name="Zhou Y."/>
        </authorList>
    </citation>
    <scope>NUCLEOTIDE SEQUENCE</scope>
    <source>
        <strain evidence="5">CGMCC 1.15448</strain>
    </source>
</reference>
<dbReference type="InterPro" id="IPR002772">
    <property type="entry name" value="Glyco_hydro_3_C"/>
</dbReference>
<evidence type="ECO:0000313" key="6">
    <source>
        <dbReference type="Proteomes" id="UP000607559"/>
    </source>
</evidence>
<dbReference type="RefSeq" id="WP_188931223.1">
    <property type="nucleotide sequence ID" value="NZ_BMJC01000002.1"/>
</dbReference>
<evidence type="ECO:0000259" key="4">
    <source>
        <dbReference type="SMART" id="SM01217"/>
    </source>
</evidence>
<dbReference type="Gene3D" id="3.40.50.1700">
    <property type="entry name" value="Glycoside hydrolase family 3 C-terminal domain"/>
    <property type="match status" value="1"/>
</dbReference>
<evidence type="ECO:0000313" key="5">
    <source>
        <dbReference type="EMBL" id="GGA97211.1"/>
    </source>
</evidence>
<dbReference type="PRINTS" id="PR00133">
    <property type="entry name" value="GLHYDRLASE3"/>
</dbReference>
<proteinExistence type="inferred from homology"/>
<dbReference type="SUPFAM" id="SSF51445">
    <property type="entry name" value="(Trans)glycosidases"/>
    <property type="match status" value="1"/>
</dbReference>
<feature type="domain" description="Fibronectin type III-like" evidence="4">
    <location>
        <begin position="741"/>
        <end position="810"/>
    </location>
</feature>
<keyword evidence="6" id="KW-1185">Reference proteome</keyword>
<dbReference type="Gene3D" id="3.20.20.300">
    <property type="entry name" value="Glycoside hydrolase, family 3, N-terminal domain"/>
    <property type="match status" value="1"/>
</dbReference>
<dbReference type="PANTHER" id="PTHR42715:SF10">
    <property type="entry name" value="BETA-GLUCOSIDASE"/>
    <property type="match status" value="1"/>
</dbReference>
<gene>
    <name evidence="5" type="ORF">GCM10011511_20690</name>
</gene>
<comment type="caution">
    <text evidence="5">The sequence shown here is derived from an EMBL/GenBank/DDBJ whole genome shotgun (WGS) entry which is preliminary data.</text>
</comment>
<feature type="region of interest" description="Disordered" evidence="3">
    <location>
        <begin position="511"/>
        <end position="552"/>
    </location>
</feature>
<comment type="similarity">
    <text evidence="1">Belongs to the glycosyl hydrolase 3 family.</text>
</comment>
<protein>
    <submittedName>
        <fullName evidence="5">Glycosyl hydrolase</fullName>
    </submittedName>
</protein>
<dbReference type="InterPro" id="IPR017853">
    <property type="entry name" value="GH"/>
</dbReference>
<sequence length="822" mass="88826">MSYCYRLLVTIPVLLIFLSARPVHFLGATSGGSTEGQTLALCANRSNFENRPIRAHNPPVPPYKDPRLPIARRVEDLLARMTVDEKIRQLDMYWGKELAIMSGPKADGHEAAAYDPAKTAACLGTEGAGSIHDFYPLTADIANRIQRYALEKTRLGIPVLFIEEGLHGYSGKGSTTFPIPLELSGAWDTTLLHDVGRAIATETRAHGIDMLLAPVLCLPRDPRWGRVEETYGEDTWLDARNGVAMVKGLQGLGVDHPDAVIAEPKHFAVHGIPEAGSNTAPVNIGEREARSSFLYVFEKAVREGGALGMMAAYSELDGIPCVDNKWLLTDVLRKEWGFKGFVLSDLGAIKMSFENHHVVASPAEALARSLKAGLNMQFYDWPHVEFRSAMHTAIGQHLLSIAQLDNAVRDILRVKFLLGLFDHPYTDTTLITRVFHTPQHQQLALKAAAEGICLLKNDGNLLPIKQNIHSLAVIGPLATSTYLGGYSNSEGKAISILDGLRQKAGANLSIRYEPGYTPGNPDAPDNPGAPGNPDATGNPGAPGNPTDSTTAARPVNDQLSAALSAVREADLTIVALGEEPAIVGEGKDRAHLQLSEQQTQLIKAVVATGKPVVVTLANGRPLCIDWVAGHVPAIVETWFSGEQGGLAIADILLGNTNPSGRLPMTFPRSEGQIPFYYNHKPTSHHHYVDEKDTPLFAFGHGLSYTHFDYANLQVTPATIPIDGSADVRVTVTNTGSLAGDEIPQLYIRDVVSSVTTPAIALKGFARVTLAPGESKTLHFRLGPDQLALWNVAMRRVVEPGEFRIMVGASSTDIRLTSSLLVK</sequence>